<evidence type="ECO:0000313" key="3">
    <source>
        <dbReference type="Proteomes" id="UP000001702"/>
    </source>
</evidence>
<name>D4GFV8_PANAM</name>
<reference evidence="2 3" key="1">
    <citation type="journal article" date="2010" name="J. Bacteriol.">
        <title>Genome sequence of Pantoea ananatis LMG20103, the causative agent of Eucalyptus blight and dieback.</title>
        <authorList>
            <person name="De Maayer P."/>
            <person name="Chan W.Y."/>
            <person name="Venter S.N."/>
            <person name="Toth I.K."/>
            <person name="Birch P.R."/>
            <person name="Joubert F."/>
            <person name="Coutinho T.A."/>
        </authorList>
    </citation>
    <scope>NUCLEOTIDE SEQUENCE [LARGE SCALE GENOMIC DNA]</scope>
    <source>
        <strain evidence="2 3">LMG 20103</strain>
    </source>
</reference>
<accession>D4GFV8</accession>
<proteinExistence type="predicted"/>
<dbReference type="Proteomes" id="UP000001702">
    <property type="component" value="Chromosome"/>
</dbReference>
<keyword evidence="1" id="KW-0472">Membrane</keyword>
<keyword evidence="1" id="KW-0812">Transmembrane</keyword>
<protein>
    <submittedName>
        <fullName evidence="2">Uncharacterized protein</fullName>
    </submittedName>
</protein>
<feature type="transmembrane region" description="Helical" evidence="1">
    <location>
        <begin position="90"/>
        <end position="109"/>
    </location>
</feature>
<dbReference type="EMBL" id="CP001875">
    <property type="protein sequence ID" value="ADD75222.1"/>
    <property type="molecule type" value="Genomic_DNA"/>
</dbReference>
<organism evidence="2 3">
    <name type="scientific">Pantoea ananatis (strain LMG 20103)</name>
    <dbReference type="NCBI Taxonomy" id="706191"/>
    <lineage>
        <taxon>Bacteria</taxon>
        <taxon>Pseudomonadati</taxon>
        <taxon>Pseudomonadota</taxon>
        <taxon>Gammaproteobacteria</taxon>
        <taxon>Enterobacterales</taxon>
        <taxon>Erwiniaceae</taxon>
        <taxon>Pantoea</taxon>
    </lineage>
</organism>
<sequence>MRQWRINKQQIVTRLRAEYRTQRCLMTALKGENCHCAEKHVHFRLIALSAKEDVLIVRDKSPKKKLPSGSSFALLNITLLFIQLSSHVNTIVGIGFDDFILCALLLSLGSNFRFCAIER</sequence>
<dbReference type="KEGG" id="pam:PANA_0055"/>
<keyword evidence="1" id="KW-1133">Transmembrane helix</keyword>
<keyword evidence="3" id="KW-1185">Reference proteome</keyword>
<dbReference type="AlphaFoldDB" id="D4GFV8"/>
<gene>
    <name evidence="2" type="ordered locus">PANA_0055</name>
</gene>
<evidence type="ECO:0000256" key="1">
    <source>
        <dbReference type="SAM" id="Phobius"/>
    </source>
</evidence>
<feature type="transmembrane region" description="Helical" evidence="1">
    <location>
        <begin position="66"/>
        <end position="84"/>
    </location>
</feature>
<evidence type="ECO:0000313" key="2">
    <source>
        <dbReference type="EMBL" id="ADD75222.1"/>
    </source>
</evidence>
<dbReference type="HOGENOM" id="CLU_2059080_0_0_6"/>